<dbReference type="RefSeq" id="XP_016263907.1">
    <property type="nucleotide sequence ID" value="XM_016405701.1"/>
</dbReference>
<evidence type="ECO:0008006" key="5">
    <source>
        <dbReference type="Google" id="ProtNLM"/>
    </source>
</evidence>
<name>A0A0D2AV48_9EURO</name>
<feature type="transmembrane region" description="Helical" evidence="2">
    <location>
        <begin position="168"/>
        <end position="189"/>
    </location>
</feature>
<dbReference type="Proteomes" id="UP000053342">
    <property type="component" value="Unassembled WGS sequence"/>
</dbReference>
<evidence type="ECO:0000256" key="1">
    <source>
        <dbReference type="SAM" id="MobiDB-lite"/>
    </source>
</evidence>
<organism evidence="3 4">
    <name type="scientific">Exophiala oligosperma</name>
    <dbReference type="NCBI Taxonomy" id="215243"/>
    <lineage>
        <taxon>Eukaryota</taxon>
        <taxon>Fungi</taxon>
        <taxon>Dikarya</taxon>
        <taxon>Ascomycota</taxon>
        <taxon>Pezizomycotina</taxon>
        <taxon>Eurotiomycetes</taxon>
        <taxon>Chaetothyriomycetidae</taxon>
        <taxon>Chaetothyriales</taxon>
        <taxon>Herpotrichiellaceae</taxon>
        <taxon>Exophiala</taxon>
    </lineage>
</organism>
<dbReference type="HOGENOM" id="CLU_369193_0_0_1"/>
<keyword evidence="2" id="KW-0472">Membrane</keyword>
<feature type="transmembrane region" description="Helical" evidence="2">
    <location>
        <begin position="373"/>
        <end position="390"/>
    </location>
</feature>
<feature type="region of interest" description="Disordered" evidence="1">
    <location>
        <begin position="581"/>
        <end position="692"/>
    </location>
</feature>
<dbReference type="GeneID" id="27356841"/>
<protein>
    <recommendedName>
        <fullName evidence="5">Integral membrane protein</fullName>
    </recommendedName>
</protein>
<evidence type="ECO:0000313" key="4">
    <source>
        <dbReference type="Proteomes" id="UP000053342"/>
    </source>
</evidence>
<sequence length="766" mass="84585">MTTYNGSSQHEPRRSGDEGTRVVEDDDAQGNNNQDTGLEEKTVPINPETDLYSKDVPLDTCNNKPSLEDMMIEKDERTVSSSSPCLVTTTTDDINANLAVDDVSFMTTNAPLKFIRRKSKRTTGRQHYVSVSHNNLRNSLLPLVGFLELANAGDFAANVFNTIPVPTFAAVLMGIGGCVALCFCTVAIWDARLSFENVKILRRERQTLLSLRRHIERQQKTTTNVDFAPSSQNFDINTEKSSSPTQPLNLFHHHHHLALSVYLDVNTFETRTELVDRLLMDITMGFGALLVGVGTLMAIAGANHKIFLASNLLSGYIGNGPAALYGLIRAVWSMYVYIRTTRHERAVRKSVTTTLTTPEITQALRQRYTRLKFYAFLAGPTSLVAGAASLVTATMWWGYTMLAPCIVLSWVCNTLYRKEIGYTRPIVQFPANFGDDEEQQQASTTAAAATVIDRMMTNMNEQVLLKELNEVVVMRKSFEFAKKQTSKTTKRRTTTLDNTSTATTTTTTTTTTTIINPASSPSVTFGILTKLNLVETFFLNLTTSLSLSSLSGSSSSPPGSEEQKWAKRILLSDVSFTIESRVEPTSRPCRPGSISHQGQESSPSSSSPSSSSSSSSSTPPPPPFPPWTRTIQSGSEPELDSEQESPPPPPFREVEPEGITNVGYNQGGTDTNIDTDDDDDDRQNEDENDLPDTITIHDPNSLLAASLFLASSRDITTERQRQQHRHFLLGLANSTVSNHGLLSAKYRERYTVEYLGCLTHRLCQGR</sequence>
<feature type="compositionally biased region" description="Low complexity" evidence="1">
    <location>
        <begin position="601"/>
        <end position="617"/>
    </location>
</feature>
<dbReference type="OrthoDB" id="5089392at2759"/>
<dbReference type="EMBL" id="KN847335">
    <property type="protein sequence ID" value="KIW43691.1"/>
    <property type="molecule type" value="Genomic_DNA"/>
</dbReference>
<feature type="transmembrane region" description="Helical" evidence="2">
    <location>
        <begin position="278"/>
        <end position="302"/>
    </location>
</feature>
<evidence type="ECO:0000313" key="3">
    <source>
        <dbReference type="EMBL" id="KIW43691.1"/>
    </source>
</evidence>
<gene>
    <name evidence="3" type="ORF">PV06_04767</name>
</gene>
<proteinExistence type="predicted"/>
<reference evidence="3 4" key="1">
    <citation type="submission" date="2015-01" db="EMBL/GenBank/DDBJ databases">
        <title>The Genome Sequence of Exophiala oligosperma CBS72588.</title>
        <authorList>
            <consortium name="The Broad Institute Genomics Platform"/>
            <person name="Cuomo C."/>
            <person name="de Hoog S."/>
            <person name="Gorbushina A."/>
            <person name="Stielow B."/>
            <person name="Teixiera M."/>
            <person name="Abouelleil A."/>
            <person name="Chapman S.B."/>
            <person name="Priest M."/>
            <person name="Young S.K."/>
            <person name="Wortman J."/>
            <person name="Nusbaum C."/>
            <person name="Birren B."/>
        </authorList>
    </citation>
    <scope>NUCLEOTIDE SEQUENCE [LARGE SCALE GENOMIC DNA]</scope>
    <source>
        <strain evidence="3 4">CBS 72588</strain>
    </source>
</reference>
<keyword evidence="2" id="KW-1133">Transmembrane helix</keyword>
<feature type="compositionally biased region" description="Basic and acidic residues" evidence="1">
    <location>
        <begin position="10"/>
        <end position="23"/>
    </location>
</feature>
<accession>A0A0D2AV48</accession>
<feature type="region of interest" description="Disordered" evidence="1">
    <location>
        <begin position="1"/>
        <end position="54"/>
    </location>
</feature>
<dbReference type="STRING" id="215243.A0A0D2AV48"/>
<keyword evidence="4" id="KW-1185">Reference proteome</keyword>
<keyword evidence="2" id="KW-0812">Transmembrane</keyword>
<dbReference type="AlphaFoldDB" id="A0A0D2AV48"/>
<feature type="transmembrane region" description="Helical" evidence="2">
    <location>
        <begin position="322"/>
        <end position="338"/>
    </location>
</feature>
<dbReference type="VEuPathDB" id="FungiDB:PV06_04767"/>
<feature type="compositionally biased region" description="Acidic residues" evidence="1">
    <location>
        <begin position="673"/>
        <end position="690"/>
    </location>
</feature>
<evidence type="ECO:0000256" key="2">
    <source>
        <dbReference type="SAM" id="Phobius"/>
    </source>
</evidence>